<dbReference type="PROSITE" id="PS50111">
    <property type="entry name" value="CHEMOTAXIS_TRANSDUC_2"/>
    <property type="match status" value="1"/>
</dbReference>
<dbReference type="GO" id="GO:0004888">
    <property type="term" value="F:transmembrane signaling receptor activity"/>
    <property type="evidence" value="ECO:0007669"/>
    <property type="project" value="InterPro"/>
</dbReference>
<dbReference type="SUPFAM" id="SSF58104">
    <property type="entry name" value="Methyl-accepting chemotaxis protein (MCP) signaling domain"/>
    <property type="match status" value="1"/>
</dbReference>
<reference evidence="7 8" key="1">
    <citation type="submission" date="2019-08" db="EMBL/GenBank/DDBJ databases">
        <title>In-depth cultivation of the pig gut microbiome towards novel bacterial diversity and tailored functional studies.</title>
        <authorList>
            <person name="Wylensek D."/>
            <person name="Hitch T.C.A."/>
            <person name="Clavel T."/>
        </authorList>
    </citation>
    <scope>NUCLEOTIDE SEQUENCE [LARGE SCALE GENOMIC DNA]</scope>
    <source>
        <strain evidence="7 8">WCA-693-APC-5D-A</strain>
    </source>
</reference>
<dbReference type="GO" id="GO:0005886">
    <property type="term" value="C:plasma membrane"/>
    <property type="evidence" value="ECO:0007669"/>
    <property type="project" value="TreeGrafter"/>
</dbReference>
<accession>A0A6I2UED5</accession>
<evidence type="ECO:0000259" key="6">
    <source>
        <dbReference type="PROSITE" id="PS50885"/>
    </source>
</evidence>
<feature type="transmembrane region" description="Helical" evidence="4">
    <location>
        <begin position="12"/>
        <end position="32"/>
    </location>
</feature>
<dbReference type="RefSeq" id="WP_154405132.1">
    <property type="nucleotide sequence ID" value="NZ_VUNR01000001.1"/>
</dbReference>
<name>A0A6I2UED5_9FIRM</name>
<dbReference type="Pfam" id="PF12729">
    <property type="entry name" value="4HB_MCP_1"/>
    <property type="match status" value="1"/>
</dbReference>
<keyword evidence="4" id="KW-0472">Membrane</keyword>
<dbReference type="AlphaFoldDB" id="A0A6I2UED5"/>
<dbReference type="CDD" id="cd11386">
    <property type="entry name" value="MCP_signal"/>
    <property type="match status" value="1"/>
</dbReference>
<dbReference type="GO" id="GO:0007165">
    <property type="term" value="P:signal transduction"/>
    <property type="evidence" value="ECO:0007669"/>
    <property type="project" value="UniProtKB-KW"/>
</dbReference>
<feature type="domain" description="HAMP" evidence="6">
    <location>
        <begin position="214"/>
        <end position="266"/>
    </location>
</feature>
<dbReference type="PANTHER" id="PTHR43531">
    <property type="entry name" value="PROTEIN ICFG"/>
    <property type="match status" value="1"/>
</dbReference>
<gene>
    <name evidence="7" type="ORF">FYJ84_00765</name>
</gene>
<evidence type="ECO:0000256" key="1">
    <source>
        <dbReference type="ARBA" id="ARBA00022500"/>
    </source>
</evidence>
<dbReference type="SMART" id="SM00304">
    <property type="entry name" value="HAMP"/>
    <property type="match status" value="1"/>
</dbReference>
<dbReference type="PRINTS" id="PR00260">
    <property type="entry name" value="CHEMTRNSDUCR"/>
</dbReference>
<keyword evidence="1" id="KW-0145">Chemotaxis</keyword>
<dbReference type="InterPro" id="IPR004089">
    <property type="entry name" value="MCPsignal_dom"/>
</dbReference>
<keyword evidence="4" id="KW-1133">Transmembrane helix</keyword>
<sequence>MMLFKNMKIGTKLMIFMVIMELLIVGVAYYGITVARDTDATYREIMADDVAASANAYEMGMHFQHARANMLLVLRSDDPAKKQEYTAAMEKNLDEADECLKVLQQTAKSDQAKTEIATLTTAYNNFRQSTASYLRQQAVQPLESGARTAVATNYVKNDEAIADKLHEIADMGYDSAKKRDIAISEELDRDVIAIVMVALAMVLASAAAGILFNRDVKNRLIQLSESADRIADGDLATEVVTSTGDELGDAAASFEIMRQRVRDVLLEINHGADQVAAGAQNVSDASVALSQGASEQAASVEQLSASISEIASQTASNAQNAEKANELTVGTRNRAEMGNQEMQEMLAAMEEINASSVNISKIIKVIDEIAFQTNILALNAAVEAARAGQHGKGFAVVAEEVRNLAARSAKAAKETTDMIEGSMEKVEAGRGIAHKTAQALSEIVGDVASVADIVASIAKASNEQKLALEQINQGVQQVSQVVQSNSSTSEEAATASQHLSAQADSMKANVGKFRLGSAGSGFFKPAAAASAPAKMDAIQKPVLNESGAVKPARPGVKPKTIALTDDEGFGKY</sequence>
<dbReference type="Proteomes" id="UP000433181">
    <property type="component" value="Unassembled WGS sequence"/>
</dbReference>
<organism evidence="7 8">
    <name type="scientific">Anaerovibrio slackiae</name>
    <dbReference type="NCBI Taxonomy" id="2652309"/>
    <lineage>
        <taxon>Bacteria</taxon>
        <taxon>Bacillati</taxon>
        <taxon>Bacillota</taxon>
        <taxon>Negativicutes</taxon>
        <taxon>Selenomonadales</taxon>
        <taxon>Selenomonadaceae</taxon>
        <taxon>Anaerovibrio</taxon>
    </lineage>
</organism>
<evidence type="ECO:0000313" key="7">
    <source>
        <dbReference type="EMBL" id="MSU07531.1"/>
    </source>
</evidence>
<dbReference type="EMBL" id="VUNR01000001">
    <property type="protein sequence ID" value="MSU07531.1"/>
    <property type="molecule type" value="Genomic_DNA"/>
</dbReference>
<comment type="similarity">
    <text evidence="2">Belongs to the methyl-accepting chemotaxis (MCP) protein family.</text>
</comment>
<dbReference type="FunFam" id="1.10.287.950:FF:000001">
    <property type="entry name" value="Methyl-accepting chemotaxis sensory transducer"/>
    <property type="match status" value="1"/>
</dbReference>
<dbReference type="InterPro" id="IPR051310">
    <property type="entry name" value="MCP_chemotaxis"/>
</dbReference>
<feature type="transmembrane region" description="Helical" evidence="4">
    <location>
        <begin position="191"/>
        <end position="212"/>
    </location>
</feature>
<dbReference type="Gene3D" id="1.10.287.950">
    <property type="entry name" value="Methyl-accepting chemotaxis protein"/>
    <property type="match status" value="1"/>
</dbReference>
<keyword evidence="4" id="KW-0812">Transmembrane</keyword>
<keyword evidence="3" id="KW-0807">Transducer</keyword>
<dbReference type="InterPro" id="IPR003660">
    <property type="entry name" value="HAMP_dom"/>
</dbReference>
<dbReference type="SMART" id="SM00283">
    <property type="entry name" value="MA"/>
    <property type="match status" value="1"/>
</dbReference>
<protein>
    <submittedName>
        <fullName evidence="7">HAMP domain-containing protein</fullName>
    </submittedName>
</protein>
<evidence type="ECO:0000256" key="4">
    <source>
        <dbReference type="SAM" id="Phobius"/>
    </source>
</evidence>
<dbReference type="CDD" id="cd06225">
    <property type="entry name" value="HAMP"/>
    <property type="match status" value="1"/>
</dbReference>
<dbReference type="InterPro" id="IPR004090">
    <property type="entry name" value="Chemotax_Me-accpt_rcpt"/>
</dbReference>
<comment type="caution">
    <text evidence="7">The sequence shown here is derived from an EMBL/GenBank/DDBJ whole genome shotgun (WGS) entry which is preliminary data.</text>
</comment>
<evidence type="ECO:0000259" key="5">
    <source>
        <dbReference type="PROSITE" id="PS50111"/>
    </source>
</evidence>
<dbReference type="InterPro" id="IPR024478">
    <property type="entry name" value="HlyB_4HB_MCP"/>
</dbReference>
<dbReference type="GO" id="GO:0006935">
    <property type="term" value="P:chemotaxis"/>
    <property type="evidence" value="ECO:0007669"/>
    <property type="project" value="UniProtKB-KW"/>
</dbReference>
<dbReference type="PROSITE" id="PS50885">
    <property type="entry name" value="HAMP"/>
    <property type="match status" value="1"/>
</dbReference>
<dbReference type="Pfam" id="PF00672">
    <property type="entry name" value="HAMP"/>
    <property type="match status" value="1"/>
</dbReference>
<dbReference type="PANTHER" id="PTHR43531:SF11">
    <property type="entry name" value="METHYL-ACCEPTING CHEMOTAXIS PROTEIN 3"/>
    <property type="match status" value="1"/>
</dbReference>
<evidence type="ECO:0000256" key="2">
    <source>
        <dbReference type="ARBA" id="ARBA00029447"/>
    </source>
</evidence>
<evidence type="ECO:0000313" key="8">
    <source>
        <dbReference type="Proteomes" id="UP000433181"/>
    </source>
</evidence>
<evidence type="ECO:0000256" key="3">
    <source>
        <dbReference type="PROSITE-ProRule" id="PRU00284"/>
    </source>
</evidence>
<proteinExistence type="inferred from homology"/>
<dbReference type="Pfam" id="PF00015">
    <property type="entry name" value="MCPsignal"/>
    <property type="match status" value="1"/>
</dbReference>
<feature type="domain" description="Methyl-accepting transducer" evidence="5">
    <location>
        <begin position="271"/>
        <end position="500"/>
    </location>
</feature>
<dbReference type="GeneID" id="96777441"/>
<keyword evidence="8" id="KW-1185">Reference proteome</keyword>